<organism evidence="3 4">
    <name type="scientific">Ceratocystis fimbriata CBS 114723</name>
    <dbReference type="NCBI Taxonomy" id="1035309"/>
    <lineage>
        <taxon>Eukaryota</taxon>
        <taxon>Fungi</taxon>
        <taxon>Dikarya</taxon>
        <taxon>Ascomycota</taxon>
        <taxon>Pezizomycotina</taxon>
        <taxon>Sordariomycetes</taxon>
        <taxon>Hypocreomycetidae</taxon>
        <taxon>Microascales</taxon>
        <taxon>Ceratocystidaceae</taxon>
        <taxon>Ceratocystis</taxon>
    </lineage>
</organism>
<gene>
    <name evidence="3" type="ORF">CFIMG_007568RA00001</name>
</gene>
<evidence type="ECO:0000313" key="4">
    <source>
        <dbReference type="Proteomes" id="UP000222788"/>
    </source>
</evidence>
<accession>A0A2C5XD34</accession>
<comment type="caution">
    <text evidence="3">The sequence shown here is derived from an EMBL/GenBank/DDBJ whole genome shotgun (WGS) entry which is preliminary data.</text>
</comment>
<protein>
    <submittedName>
        <fullName evidence="3">Uncharacterized protein</fullName>
    </submittedName>
</protein>
<dbReference type="Proteomes" id="UP000222788">
    <property type="component" value="Unassembled WGS sequence"/>
</dbReference>
<reference evidence="3 4" key="1">
    <citation type="journal article" date="2013" name="Fungal Biol.">
        <title>Analysis of microsatellite markers in the genome of the plant pathogen Ceratocystis fimbriata.</title>
        <authorList>
            <person name="Simpson M.C."/>
            <person name="Wilken P.M."/>
            <person name="Coetzee M.P."/>
            <person name="Wingfield M.J."/>
            <person name="Wingfield B.D."/>
        </authorList>
    </citation>
    <scope>NUCLEOTIDE SEQUENCE [LARGE SCALE GENOMIC DNA]</scope>
    <source>
        <strain evidence="3 4">CBS 114723</strain>
    </source>
</reference>
<reference evidence="3 4" key="2">
    <citation type="journal article" date="2013" name="IMA Fungus">
        <title>IMA Genome-F 1: Ceratocystis fimbriata: Draft nuclear genome sequence for the plant pathogen, Ceratocystis fimbriata.</title>
        <authorList>
            <person name="Wilken P.M."/>
            <person name="Steenkamp E.T."/>
            <person name="Wingfield M.J."/>
            <person name="de Beer Z.W."/>
            <person name="Wingfield B.D."/>
        </authorList>
    </citation>
    <scope>NUCLEOTIDE SEQUENCE [LARGE SCALE GENOMIC DNA]</scope>
    <source>
        <strain evidence="3 4">CBS 114723</strain>
    </source>
</reference>
<proteinExistence type="predicted"/>
<feature type="region of interest" description="Disordered" evidence="1">
    <location>
        <begin position="188"/>
        <end position="212"/>
    </location>
</feature>
<feature type="chain" id="PRO_5012089820" evidence="2">
    <location>
        <begin position="21"/>
        <end position="256"/>
    </location>
</feature>
<dbReference type="AlphaFoldDB" id="A0A2C5XD34"/>
<sequence length="256" mass="29761">MRFSLFSLPLALFLLELAQAGTIEDNGYKLQSWEDSAYMIYSPHYSSGDNILDLFFFYPKAKVANIRIANNQEEAVHEKKLGLAEIYTDLVEMKGLRPDDMEWVVFDVEDPSTSEVISQIYKGRNIAFDDVVRIFPNDEEWNEIVGTQYYNKMLQVNSKPAQKILLRRQTRSDLWDRPNIVDRIHFSFSTPDEETTKGSEPQIQPPTDDKKDEAALKAMLDEEKEKESEFQVYMEMERVYKVLDSFGNSQTPASRR</sequence>
<evidence type="ECO:0000256" key="1">
    <source>
        <dbReference type="SAM" id="MobiDB-lite"/>
    </source>
</evidence>
<name>A0A2C5XD34_9PEZI</name>
<keyword evidence="4" id="KW-1185">Reference proteome</keyword>
<dbReference type="EMBL" id="APWK03000016">
    <property type="protein sequence ID" value="PHH55027.1"/>
    <property type="molecule type" value="Genomic_DNA"/>
</dbReference>
<evidence type="ECO:0000256" key="2">
    <source>
        <dbReference type="SAM" id="SignalP"/>
    </source>
</evidence>
<feature type="signal peptide" evidence="2">
    <location>
        <begin position="1"/>
        <end position="20"/>
    </location>
</feature>
<keyword evidence="2" id="KW-0732">Signal</keyword>
<evidence type="ECO:0000313" key="3">
    <source>
        <dbReference type="EMBL" id="PHH55027.1"/>
    </source>
</evidence>